<feature type="domain" description="Adenosine deaminase" evidence="4">
    <location>
        <begin position="263"/>
        <end position="572"/>
    </location>
</feature>
<comment type="cofactor">
    <cofactor evidence="1">
        <name>Zn(2+)</name>
        <dbReference type="ChEBI" id="CHEBI:29105"/>
    </cofactor>
</comment>
<accession>A0A2T2MZR1</accession>
<evidence type="ECO:0000259" key="4">
    <source>
        <dbReference type="Pfam" id="PF00962"/>
    </source>
</evidence>
<dbReference type="AlphaFoldDB" id="A0A2T2MZR1"/>
<evidence type="ECO:0000256" key="1">
    <source>
        <dbReference type="ARBA" id="ARBA00001947"/>
    </source>
</evidence>
<dbReference type="Gene3D" id="3.20.20.140">
    <property type="entry name" value="Metal-dependent hydrolases"/>
    <property type="match status" value="1"/>
</dbReference>
<proteinExistence type="predicted"/>
<dbReference type="EMBL" id="KZ678219">
    <property type="protein sequence ID" value="PSN58687.1"/>
    <property type="molecule type" value="Genomic_DNA"/>
</dbReference>
<dbReference type="InterPro" id="IPR032466">
    <property type="entry name" value="Metal_Hydrolase"/>
</dbReference>
<gene>
    <name evidence="5" type="ORF">BS50DRAFT_417658</name>
</gene>
<name>A0A2T2MZR1_CORCC</name>
<dbReference type="STRING" id="1448308.A0A2T2MZR1"/>
<dbReference type="GO" id="GO:0046872">
    <property type="term" value="F:metal ion binding"/>
    <property type="evidence" value="ECO:0007669"/>
    <property type="project" value="UniProtKB-KW"/>
</dbReference>
<dbReference type="InterPro" id="IPR001365">
    <property type="entry name" value="A_deaminase_dom"/>
</dbReference>
<dbReference type="Pfam" id="PF00962">
    <property type="entry name" value="A_deaminase"/>
    <property type="match status" value="1"/>
</dbReference>
<dbReference type="OrthoDB" id="7202371at2759"/>
<dbReference type="GO" id="GO:0006154">
    <property type="term" value="P:adenosine catabolic process"/>
    <property type="evidence" value="ECO:0007669"/>
    <property type="project" value="TreeGrafter"/>
</dbReference>
<evidence type="ECO:0000256" key="2">
    <source>
        <dbReference type="ARBA" id="ARBA00022723"/>
    </source>
</evidence>
<dbReference type="PANTHER" id="PTHR11409">
    <property type="entry name" value="ADENOSINE DEAMINASE"/>
    <property type="match status" value="1"/>
</dbReference>
<evidence type="ECO:0000313" key="6">
    <source>
        <dbReference type="Proteomes" id="UP000240883"/>
    </source>
</evidence>
<dbReference type="PANTHER" id="PTHR11409:SF37">
    <property type="entry name" value="ADENOSINE DEAMINASE DOMAIN-CONTAINING PROTEIN"/>
    <property type="match status" value="1"/>
</dbReference>
<evidence type="ECO:0000256" key="3">
    <source>
        <dbReference type="ARBA" id="ARBA00022801"/>
    </source>
</evidence>
<keyword evidence="6" id="KW-1185">Reference proteome</keyword>
<reference evidence="5 6" key="1">
    <citation type="journal article" date="2018" name="Front. Microbiol.">
        <title>Genome-Wide Analysis of Corynespora cassiicola Leaf Fall Disease Putative Effectors.</title>
        <authorList>
            <person name="Lopez D."/>
            <person name="Ribeiro S."/>
            <person name="Label P."/>
            <person name="Fumanal B."/>
            <person name="Venisse J.S."/>
            <person name="Kohler A."/>
            <person name="de Oliveira R.R."/>
            <person name="Labutti K."/>
            <person name="Lipzen A."/>
            <person name="Lail K."/>
            <person name="Bauer D."/>
            <person name="Ohm R.A."/>
            <person name="Barry K.W."/>
            <person name="Spatafora J."/>
            <person name="Grigoriev I.V."/>
            <person name="Martin F.M."/>
            <person name="Pujade-Renaud V."/>
        </authorList>
    </citation>
    <scope>NUCLEOTIDE SEQUENCE [LARGE SCALE GENOMIC DNA]</scope>
    <source>
        <strain evidence="5 6">Philippines</strain>
    </source>
</reference>
<dbReference type="InterPro" id="IPR006330">
    <property type="entry name" value="Ado/ade_deaminase"/>
</dbReference>
<keyword evidence="3" id="KW-0378">Hydrolase</keyword>
<evidence type="ECO:0000313" key="5">
    <source>
        <dbReference type="EMBL" id="PSN58687.1"/>
    </source>
</evidence>
<dbReference type="GO" id="GO:0046103">
    <property type="term" value="P:inosine biosynthetic process"/>
    <property type="evidence" value="ECO:0007669"/>
    <property type="project" value="TreeGrafter"/>
</dbReference>
<organism evidence="5 6">
    <name type="scientific">Corynespora cassiicola Philippines</name>
    <dbReference type="NCBI Taxonomy" id="1448308"/>
    <lineage>
        <taxon>Eukaryota</taxon>
        <taxon>Fungi</taxon>
        <taxon>Dikarya</taxon>
        <taxon>Ascomycota</taxon>
        <taxon>Pezizomycotina</taxon>
        <taxon>Dothideomycetes</taxon>
        <taxon>Pleosporomycetidae</taxon>
        <taxon>Pleosporales</taxon>
        <taxon>Corynesporascaceae</taxon>
        <taxon>Corynespora</taxon>
    </lineage>
</organism>
<sequence>MKYSAASHAQNAKKSFDISLDRKDGIKVIEKCRKKLLRAEERARWDHEAFECASETEKEADSIMRALRVYENEEIFCNLPGETLPPKDSRDMGGKFLANKGLIEKLSKLFRIAMELPKGAVLHLHFNAVISPARLLEQARGMENMYIKSTIPLLCEDDLEAAEIVFGVQDATKIRRDVNIFAKTYDGTKNEEHVWMKLSKFRREFKKLFAARDQQSQQDEEVDIRLCAVPEEWELDIAESWIMEKMTLNEREVYDPAQTVNGVWARFNQATRCFKGLLNNESAYRWYIGKAIDSLIQDKVMYAELRPMLLDKWIPTNDGKGRLNNTQQMQIIVESVAAKKVALRERNALDKFPFGLKIIYCTPRSISKKRMREELKDCLDLKCRFPDLICGFDLVGAEDRPNHIGYYRDELVAFRKVCEQHGLDIPFLFHAGETLLDTGGSKCPSNSNLFDAVALGAKRVGHGYSLLKHSQLVKKFKLPKARDGPGICIELCPISNELLHLCRNIREHPYTSLLAAGVPCTLNTDNQNLFSNSMSHEFYQVLVGDPLMSIHGWKQLSRWSLEYSCLSPEDKNSGLKIHSKSWEEFCRRVVEIYGGLVKDGHINRAEARNRYAIGSKAWIDEDNQWNRSRD</sequence>
<protein>
    <submittedName>
        <fullName evidence="5">Cat eye syndrome critical region protein 1</fullName>
    </submittedName>
</protein>
<dbReference type="GO" id="GO:0004000">
    <property type="term" value="F:adenosine deaminase activity"/>
    <property type="evidence" value="ECO:0007669"/>
    <property type="project" value="TreeGrafter"/>
</dbReference>
<dbReference type="SUPFAM" id="SSF51556">
    <property type="entry name" value="Metallo-dependent hydrolases"/>
    <property type="match status" value="1"/>
</dbReference>
<dbReference type="Proteomes" id="UP000240883">
    <property type="component" value="Unassembled WGS sequence"/>
</dbReference>
<keyword evidence="2" id="KW-0479">Metal-binding</keyword>